<reference evidence="2 3" key="1">
    <citation type="submission" date="2007-10" db="EMBL/GenBank/DDBJ databases">
        <title>Complete sequence of Shewanella pealeana ATCC 700345.</title>
        <authorList>
            <consortium name="US DOE Joint Genome Institute"/>
            <person name="Copeland A."/>
            <person name="Lucas S."/>
            <person name="Lapidus A."/>
            <person name="Barry K."/>
            <person name="Glavina del Rio T."/>
            <person name="Dalin E."/>
            <person name="Tice H."/>
            <person name="Pitluck S."/>
            <person name="Chertkov O."/>
            <person name="Brettin T."/>
            <person name="Bruce D."/>
            <person name="Detter J.C."/>
            <person name="Han C."/>
            <person name="Schmutz J."/>
            <person name="Larimer F."/>
            <person name="Land M."/>
            <person name="Hauser L."/>
            <person name="Kyrpides N."/>
            <person name="Kim E."/>
            <person name="Zhao J.-S.Z."/>
            <person name="Manno D."/>
            <person name="Hawari J."/>
            <person name="Richardson P."/>
        </authorList>
    </citation>
    <scope>NUCLEOTIDE SEQUENCE [LARGE SCALE GENOMIC DNA]</scope>
    <source>
        <strain evidence="3">ATCC 700345 / ANG-SQ1</strain>
    </source>
</reference>
<accession>A8GZH6</accession>
<dbReference type="Pfam" id="PF02321">
    <property type="entry name" value="OEP"/>
    <property type="match status" value="2"/>
</dbReference>
<proteinExistence type="inferred from homology"/>
<dbReference type="SUPFAM" id="SSF56954">
    <property type="entry name" value="Outer membrane efflux proteins (OEP)"/>
    <property type="match status" value="1"/>
</dbReference>
<keyword evidence="3" id="KW-1185">Reference proteome</keyword>
<evidence type="ECO:0000313" key="2">
    <source>
        <dbReference type="EMBL" id="ABV85713.1"/>
    </source>
</evidence>
<dbReference type="AlphaFoldDB" id="A8GZH6"/>
<dbReference type="STRING" id="398579.Spea_0385"/>
<sequence length="474" mass="51487">MFYNTYCTKSATKIGILCVWRGLYCTLALIALLWAGSLAAATANTAPANTLSLTTVIERVQLQHPSLKVFQFRQQALDGAAHTQALTPGYEIGFDLDNVAGSGEFQGIDSAEFSVSLSSVIELGDKLDARTGVVNEQRAVLDAEQKITALNLLAEATRRYIDVLAAQSQLQLAVDALQLAEETQVVVAKRAKAGVTPDAEVKRAQAAVFNARLVAETQLHQLDYAKLALSMMWGESQISFDSLEGGLFAFTDDVALEPLFEKVKYSPAITAYLTQAQLKEAELRFAKTQSSSDISWSVGVKQLQQTNDMALSAGFSMPLFNGERNTGTVLSAQAAKEQVLVNREVALLELYGQLYRAYASRKQAIVTVNRLQASVIPTLTSALEDTKQAYEQGLYSYLDYLTAREELLFARRALIDAAASALRYGVDIEQLIAEPLPASQHTFFNDFSNAANSSATADFSKSANFSDAAKGHTK</sequence>
<dbReference type="OrthoDB" id="9791261at2"/>
<dbReference type="InterPro" id="IPR003423">
    <property type="entry name" value="OMP_efflux"/>
</dbReference>
<gene>
    <name evidence="2" type="ordered locus">Spea_0385</name>
</gene>
<evidence type="ECO:0000256" key="1">
    <source>
        <dbReference type="ARBA" id="ARBA00007613"/>
    </source>
</evidence>
<protein>
    <submittedName>
        <fullName evidence="2">Outer membrane efflux protein</fullName>
    </submittedName>
</protein>
<dbReference type="GO" id="GO:0015562">
    <property type="term" value="F:efflux transmembrane transporter activity"/>
    <property type="evidence" value="ECO:0007669"/>
    <property type="project" value="InterPro"/>
</dbReference>
<dbReference type="InterPro" id="IPR010131">
    <property type="entry name" value="MdtP/NodT-like"/>
</dbReference>
<dbReference type="eggNOG" id="COG1538">
    <property type="taxonomic scope" value="Bacteria"/>
</dbReference>
<dbReference type="EMBL" id="CP000851">
    <property type="protein sequence ID" value="ABV85713.1"/>
    <property type="molecule type" value="Genomic_DNA"/>
</dbReference>
<dbReference type="HOGENOM" id="CLU_012817_14_2_6"/>
<name>A8GZH6_SHEPA</name>
<dbReference type="PANTHER" id="PTHR30203:SF24">
    <property type="entry name" value="BLR4935 PROTEIN"/>
    <property type="match status" value="1"/>
</dbReference>
<evidence type="ECO:0000313" key="3">
    <source>
        <dbReference type="Proteomes" id="UP000002608"/>
    </source>
</evidence>
<organism evidence="2 3">
    <name type="scientific">Shewanella pealeana (strain ATCC 700345 / ANG-SQ1)</name>
    <dbReference type="NCBI Taxonomy" id="398579"/>
    <lineage>
        <taxon>Bacteria</taxon>
        <taxon>Pseudomonadati</taxon>
        <taxon>Pseudomonadota</taxon>
        <taxon>Gammaproteobacteria</taxon>
        <taxon>Alteromonadales</taxon>
        <taxon>Shewanellaceae</taxon>
        <taxon>Shewanella</taxon>
    </lineage>
</organism>
<dbReference type="Gene3D" id="1.20.1600.10">
    <property type="entry name" value="Outer membrane efflux proteins (OEP)"/>
    <property type="match status" value="1"/>
</dbReference>
<dbReference type="PANTHER" id="PTHR30203">
    <property type="entry name" value="OUTER MEMBRANE CATION EFFLUX PROTEIN"/>
    <property type="match status" value="1"/>
</dbReference>
<dbReference type="KEGG" id="spl:Spea_0385"/>
<comment type="similarity">
    <text evidence="1">Belongs to the outer membrane factor (OMF) (TC 1.B.17) family.</text>
</comment>
<dbReference type="Proteomes" id="UP000002608">
    <property type="component" value="Chromosome"/>
</dbReference>